<dbReference type="KEGG" id="rha:RHA1_ro06101"/>
<evidence type="ECO:0000256" key="1">
    <source>
        <dbReference type="SAM" id="MobiDB-lite"/>
    </source>
</evidence>
<organism evidence="3 4">
    <name type="scientific">Rhodococcus jostii (strain RHA1)</name>
    <dbReference type="NCBI Taxonomy" id="101510"/>
    <lineage>
        <taxon>Bacteria</taxon>
        <taxon>Bacillati</taxon>
        <taxon>Actinomycetota</taxon>
        <taxon>Actinomycetes</taxon>
        <taxon>Mycobacteriales</taxon>
        <taxon>Nocardiaceae</taxon>
        <taxon>Rhodococcus</taxon>
    </lineage>
</organism>
<evidence type="ECO:0000313" key="4">
    <source>
        <dbReference type="Proteomes" id="UP000008710"/>
    </source>
</evidence>
<evidence type="ECO:0000256" key="2">
    <source>
        <dbReference type="SAM" id="Phobius"/>
    </source>
</evidence>
<dbReference type="AlphaFoldDB" id="Q0S3K8"/>
<keyword evidence="2" id="KW-0472">Membrane</keyword>
<name>Q0S3K8_RHOJR</name>
<feature type="region of interest" description="Disordered" evidence="1">
    <location>
        <begin position="59"/>
        <end position="107"/>
    </location>
</feature>
<gene>
    <name evidence="3" type="ordered locus">RHA1_ro06101</name>
</gene>
<accession>Q0S3K8</accession>
<sequence>MEHETGYDSCTPSEIPTLGTVSVFWLYTVSGMWFGLLNMCASKIEFRRGSGSIEGWVRHTGAGNGSGSDTDVIPGATAERYEPRLSPPSERRPKQWSRRCFAPTPAP</sequence>
<keyword evidence="2" id="KW-0812">Transmembrane</keyword>
<dbReference type="Proteomes" id="UP000008710">
    <property type="component" value="Chromosome"/>
</dbReference>
<keyword evidence="2" id="KW-1133">Transmembrane helix</keyword>
<feature type="compositionally biased region" description="Basic and acidic residues" evidence="1">
    <location>
        <begin position="79"/>
        <end position="93"/>
    </location>
</feature>
<reference evidence="4" key="1">
    <citation type="journal article" date="2006" name="Proc. Natl. Acad. Sci. U.S.A.">
        <title>The complete genome of Rhodococcus sp. RHA1 provides insights into a catabolic powerhouse.</title>
        <authorList>
            <person name="McLeod M.P."/>
            <person name="Warren R.L."/>
            <person name="Hsiao W.W.L."/>
            <person name="Araki N."/>
            <person name="Myhre M."/>
            <person name="Fernandes C."/>
            <person name="Miyazawa D."/>
            <person name="Wong W."/>
            <person name="Lillquist A.L."/>
            <person name="Wang D."/>
            <person name="Dosanjh M."/>
            <person name="Hara H."/>
            <person name="Petrescu A."/>
            <person name="Morin R.D."/>
            <person name="Yang G."/>
            <person name="Stott J.M."/>
            <person name="Schein J.E."/>
            <person name="Shin H."/>
            <person name="Smailus D."/>
            <person name="Siddiqui A.S."/>
            <person name="Marra M.A."/>
            <person name="Jones S.J.M."/>
            <person name="Holt R."/>
            <person name="Brinkman F.S.L."/>
            <person name="Miyauchi K."/>
            <person name="Fukuda M."/>
            <person name="Davies J.E."/>
            <person name="Mohn W.W."/>
            <person name="Eltis L.D."/>
        </authorList>
    </citation>
    <scope>NUCLEOTIDE SEQUENCE [LARGE SCALE GENOMIC DNA]</scope>
    <source>
        <strain evidence="4">RHA1</strain>
    </source>
</reference>
<feature type="transmembrane region" description="Helical" evidence="2">
    <location>
        <begin position="22"/>
        <end position="41"/>
    </location>
</feature>
<proteinExistence type="predicted"/>
<dbReference type="EMBL" id="CP000431">
    <property type="protein sequence ID" value="ABG97878.1"/>
    <property type="molecule type" value="Genomic_DNA"/>
</dbReference>
<dbReference type="HOGENOM" id="CLU_2208009_0_0_11"/>
<protein>
    <submittedName>
        <fullName evidence="3">Uncharacterized protein</fullName>
    </submittedName>
</protein>
<evidence type="ECO:0000313" key="3">
    <source>
        <dbReference type="EMBL" id="ABG97878.1"/>
    </source>
</evidence>